<name>A0A328TY88_9BACL</name>
<gene>
    <name evidence="2" type="ORF">DL346_19060</name>
</gene>
<evidence type="ECO:0000313" key="3">
    <source>
        <dbReference type="Proteomes" id="UP000249260"/>
    </source>
</evidence>
<sequence length="138" mass="15754">MKMLLLNEKGLPETVGVREILFINQTKKGPEFVTGSGVYRFPLTMEQLYGVFHLYGFEQLDRNAIVNLEHVQRYDPTNRTVYFETEEAGGSTIYATVSATNAAKVKHLIRDGGIEAEEKEEEYFLLYKLKRLFGIGIV</sequence>
<dbReference type="EMBL" id="QLUW01000003">
    <property type="protein sequence ID" value="RAP75448.1"/>
    <property type="molecule type" value="Genomic_DNA"/>
</dbReference>
<dbReference type="SMART" id="SM00850">
    <property type="entry name" value="LytTR"/>
    <property type="match status" value="1"/>
</dbReference>
<accession>A0A328TY88</accession>
<dbReference type="Proteomes" id="UP000249260">
    <property type="component" value="Unassembled WGS sequence"/>
</dbReference>
<comment type="caution">
    <text evidence="2">The sequence shown here is derived from an EMBL/GenBank/DDBJ whole genome shotgun (WGS) entry which is preliminary data.</text>
</comment>
<evidence type="ECO:0000313" key="2">
    <source>
        <dbReference type="EMBL" id="RAP75448.1"/>
    </source>
</evidence>
<dbReference type="InterPro" id="IPR007492">
    <property type="entry name" value="LytTR_DNA-bd_dom"/>
</dbReference>
<dbReference type="OrthoDB" id="2665132at2"/>
<proteinExistence type="predicted"/>
<dbReference type="PROSITE" id="PS50930">
    <property type="entry name" value="HTH_LYTTR"/>
    <property type="match status" value="1"/>
</dbReference>
<evidence type="ECO:0000259" key="1">
    <source>
        <dbReference type="PROSITE" id="PS50930"/>
    </source>
</evidence>
<organism evidence="2 3">
    <name type="scientific">Paenibacillus montanisoli</name>
    <dbReference type="NCBI Taxonomy" id="2081970"/>
    <lineage>
        <taxon>Bacteria</taxon>
        <taxon>Bacillati</taxon>
        <taxon>Bacillota</taxon>
        <taxon>Bacilli</taxon>
        <taxon>Bacillales</taxon>
        <taxon>Paenibacillaceae</taxon>
        <taxon>Paenibacillus</taxon>
    </lineage>
</organism>
<reference evidence="2 3" key="1">
    <citation type="submission" date="2018-06" db="EMBL/GenBank/DDBJ databases">
        <title>Paenibacillus montanisoli sp. nov., isolated from mountain area soil.</title>
        <authorList>
            <person name="Wu M."/>
        </authorList>
    </citation>
    <scope>NUCLEOTIDE SEQUENCE [LARGE SCALE GENOMIC DNA]</scope>
    <source>
        <strain evidence="2 3">RA17</strain>
    </source>
</reference>
<dbReference type="Pfam" id="PF04397">
    <property type="entry name" value="LytTR"/>
    <property type="match status" value="1"/>
</dbReference>
<feature type="domain" description="HTH LytTR-type" evidence="1">
    <location>
        <begin position="33"/>
        <end position="111"/>
    </location>
</feature>
<keyword evidence="3" id="KW-1185">Reference proteome</keyword>
<dbReference type="RefSeq" id="WP_112883749.1">
    <property type="nucleotide sequence ID" value="NZ_QLUW01000003.1"/>
</dbReference>
<dbReference type="Gene3D" id="2.40.50.1020">
    <property type="entry name" value="LytTr DNA-binding domain"/>
    <property type="match status" value="1"/>
</dbReference>
<dbReference type="AlphaFoldDB" id="A0A328TY88"/>
<protein>
    <recommendedName>
        <fullName evidence="1">HTH LytTR-type domain-containing protein</fullName>
    </recommendedName>
</protein>
<dbReference type="GO" id="GO:0003677">
    <property type="term" value="F:DNA binding"/>
    <property type="evidence" value="ECO:0007669"/>
    <property type="project" value="InterPro"/>
</dbReference>